<name>M0MT95_9EURY</name>
<dbReference type="STRING" id="1227455.C449_00765"/>
<dbReference type="RefSeq" id="WP_006075954.1">
    <property type="nucleotide sequence ID" value="NZ_AOMD01000002.1"/>
</dbReference>
<evidence type="ECO:0000313" key="2">
    <source>
        <dbReference type="Proteomes" id="UP000011669"/>
    </source>
</evidence>
<sequence>MNTTIKTEDLTKTDRPAHYNYHTETICTLYLGFEYRPGEGLVLPEYQEGTDELQKAIEGDDELTFRFTENRHGEPALRVSRLKEGWRDCPFDGLPTPERVRKAREYWEEGKSLEEIDSKPEEVTPTMTCKCGNEIEYRGDGEVRCGQCGKRLAVETPR</sequence>
<comment type="caution">
    <text evidence="1">The sequence shown here is derived from an EMBL/GenBank/DDBJ whole genome shotgun (WGS) entry which is preliminary data.</text>
</comment>
<accession>M0MT95</accession>
<organism evidence="1 2">
    <name type="scientific">Halococcus saccharolyticus DSM 5350</name>
    <dbReference type="NCBI Taxonomy" id="1227455"/>
    <lineage>
        <taxon>Archaea</taxon>
        <taxon>Methanobacteriati</taxon>
        <taxon>Methanobacteriota</taxon>
        <taxon>Stenosarchaea group</taxon>
        <taxon>Halobacteria</taxon>
        <taxon>Halobacteriales</taxon>
        <taxon>Halococcaceae</taxon>
        <taxon>Halococcus</taxon>
    </lineage>
</organism>
<protein>
    <submittedName>
        <fullName evidence="1">Uncharacterized protein</fullName>
    </submittedName>
</protein>
<keyword evidence="2" id="KW-1185">Reference proteome</keyword>
<dbReference type="Proteomes" id="UP000011669">
    <property type="component" value="Unassembled WGS sequence"/>
</dbReference>
<dbReference type="InParanoid" id="M0MT95"/>
<dbReference type="AlphaFoldDB" id="M0MT95"/>
<evidence type="ECO:0000313" key="1">
    <source>
        <dbReference type="EMBL" id="EMA47959.1"/>
    </source>
</evidence>
<gene>
    <name evidence="1" type="ORF">C449_00765</name>
</gene>
<dbReference type="EMBL" id="AOMD01000002">
    <property type="protein sequence ID" value="EMA47959.1"/>
    <property type="molecule type" value="Genomic_DNA"/>
</dbReference>
<reference evidence="1 2" key="1">
    <citation type="journal article" date="2014" name="PLoS Genet.">
        <title>Phylogenetically driven sequencing of extremely halophilic archaea reveals strategies for static and dynamic osmo-response.</title>
        <authorList>
            <person name="Becker E.A."/>
            <person name="Seitzer P.M."/>
            <person name="Tritt A."/>
            <person name="Larsen D."/>
            <person name="Krusor M."/>
            <person name="Yao A.I."/>
            <person name="Wu D."/>
            <person name="Madern D."/>
            <person name="Eisen J.A."/>
            <person name="Darling A.E."/>
            <person name="Facciotti M.T."/>
        </authorList>
    </citation>
    <scope>NUCLEOTIDE SEQUENCE [LARGE SCALE GENOMIC DNA]</scope>
    <source>
        <strain evidence="1 2">DSM 5350</strain>
    </source>
</reference>
<proteinExistence type="predicted"/>